<dbReference type="EMBL" id="CAJJDM010000087">
    <property type="protein sequence ID" value="CAD8089872.1"/>
    <property type="molecule type" value="Genomic_DNA"/>
</dbReference>
<gene>
    <name evidence="4" type="ORF">PPRIM_AZ9-3.1.T0840186</name>
</gene>
<dbReference type="Pfam" id="PF13948">
    <property type="entry name" value="DUF4215"/>
    <property type="match status" value="3"/>
</dbReference>
<evidence type="ECO:0000256" key="2">
    <source>
        <dbReference type="ARBA" id="ARBA00022737"/>
    </source>
</evidence>
<dbReference type="NCBIfam" id="TIGR02232">
    <property type="entry name" value="myxo_disulf_rpt"/>
    <property type="match status" value="2"/>
</dbReference>
<comment type="caution">
    <text evidence="4">The sequence shown here is derived from an EMBL/GenBank/DDBJ whole genome shotgun (WGS) entry which is preliminary data.</text>
</comment>
<accession>A0A8S1NCJ9</accession>
<dbReference type="PANTHER" id="PTHR38934">
    <property type="entry name" value="HYPHALLY REGULATED CELL WALL PROTEIN 1"/>
    <property type="match status" value="1"/>
</dbReference>
<keyword evidence="1" id="KW-0732">Signal</keyword>
<name>A0A8S1NCJ9_PARPR</name>
<dbReference type="PANTHER" id="PTHR38934:SF6">
    <property type="entry name" value="CHROMOSOME UNDETERMINED SCAFFOLD_176, WHOLE GENOME SHOTGUN SEQUENCE"/>
    <property type="match status" value="1"/>
</dbReference>
<proteinExistence type="predicted"/>
<dbReference type="InterPro" id="IPR011936">
    <property type="entry name" value="Myxo_disulph_rpt"/>
</dbReference>
<keyword evidence="3" id="KW-1015">Disulfide bond</keyword>
<reference evidence="4" key="1">
    <citation type="submission" date="2021-01" db="EMBL/GenBank/DDBJ databases">
        <authorList>
            <consortium name="Genoscope - CEA"/>
            <person name="William W."/>
        </authorList>
    </citation>
    <scope>NUCLEOTIDE SEQUENCE</scope>
</reference>
<keyword evidence="5" id="KW-1185">Reference proteome</keyword>
<sequence length="451" mass="52078">MYDKLTILENVYFVEILIKNYFNSILNLNIKTILSTNQSWIRDFEIYYTLPEITFLSLNEGCQDQISDKCLNCREGWIEDEYQQNCIPNCGDTIIQGYEECDDGNLIFNDGCFQCKYQCIDSCKTCIFGICKLCLYGFVLNENNNNCEPLCGDGIVIPYSNEQCDIQGEKDQSSCKECRYISIPYCQQNNVCYPYCGDKNALDKVENFDDGDLTIYDNCIFVIKDFVDQNVKMDMSIIIIIVNRFVEIKLSLSKSNDDGDNIIFDGCFDCKYSCPENCHDCYQGSNQCKLQIICGDSFVQQQEECDDGNNQAADGCMNCLIQQNWICKSIIQDSPSQCIYVKAPLLVINYLNMTQNKQYLSIQFNQQVKVQTYQLLSKTISLKLVNIDNYNWNNNLQIIQDVGSYVIFGEYVLEIEIFQIIDFRLILKIQLNQSVVMVNKIIELVMNLIQF</sequence>
<evidence type="ECO:0000256" key="3">
    <source>
        <dbReference type="ARBA" id="ARBA00023157"/>
    </source>
</evidence>
<evidence type="ECO:0000313" key="4">
    <source>
        <dbReference type="EMBL" id="CAD8089872.1"/>
    </source>
</evidence>
<protein>
    <submittedName>
        <fullName evidence="4">Uncharacterized protein</fullName>
    </submittedName>
</protein>
<keyword evidence="2" id="KW-0677">Repeat</keyword>
<evidence type="ECO:0000313" key="5">
    <source>
        <dbReference type="Proteomes" id="UP000688137"/>
    </source>
</evidence>
<evidence type="ECO:0000256" key="1">
    <source>
        <dbReference type="ARBA" id="ARBA00022729"/>
    </source>
</evidence>
<dbReference type="Proteomes" id="UP000688137">
    <property type="component" value="Unassembled WGS sequence"/>
</dbReference>
<organism evidence="4 5">
    <name type="scientific">Paramecium primaurelia</name>
    <dbReference type="NCBI Taxonomy" id="5886"/>
    <lineage>
        <taxon>Eukaryota</taxon>
        <taxon>Sar</taxon>
        <taxon>Alveolata</taxon>
        <taxon>Ciliophora</taxon>
        <taxon>Intramacronucleata</taxon>
        <taxon>Oligohymenophorea</taxon>
        <taxon>Peniculida</taxon>
        <taxon>Parameciidae</taxon>
        <taxon>Paramecium</taxon>
    </lineage>
</organism>
<dbReference type="AlphaFoldDB" id="A0A8S1NCJ9"/>